<gene>
    <name evidence="1" type="ORF">K7X08_024786</name>
</gene>
<evidence type="ECO:0000313" key="2">
    <source>
        <dbReference type="Proteomes" id="UP001152561"/>
    </source>
</evidence>
<dbReference type="OrthoDB" id="1728716at2759"/>
<evidence type="ECO:0000313" key="1">
    <source>
        <dbReference type="EMBL" id="KAJ8554108.1"/>
    </source>
</evidence>
<accession>A0A9Q1RGA1</accession>
<dbReference type="AlphaFoldDB" id="A0A9Q1RGA1"/>
<sequence>MPAQKLRPGKYWYDKDSGLWGKEGEKPDRIISSKLNVGVSQGSVQRGTHFWVYYDGSYEEEGQNKIRGNIWGKTSTRFICSLFSLPLPPGNIHGPKEDATAFSGGSMPEYLEHGRVQKLLLFGLEGSGTSTIFKQVKFISKSKFTVD</sequence>
<keyword evidence="2" id="KW-1185">Reference proteome</keyword>
<name>A0A9Q1RGA1_9SOLA</name>
<proteinExistence type="predicted"/>
<comment type="caution">
    <text evidence="1">The sequence shown here is derived from an EMBL/GenBank/DDBJ whole genome shotgun (WGS) entry which is preliminary data.</text>
</comment>
<organism evidence="1 2">
    <name type="scientific">Anisodus acutangulus</name>
    <dbReference type="NCBI Taxonomy" id="402998"/>
    <lineage>
        <taxon>Eukaryota</taxon>
        <taxon>Viridiplantae</taxon>
        <taxon>Streptophyta</taxon>
        <taxon>Embryophyta</taxon>
        <taxon>Tracheophyta</taxon>
        <taxon>Spermatophyta</taxon>
        <taxon>Magnoliopsida</taxon>
        <taxon>eudicotyledons</taxon>
        <taxon>Gunneridae</taxon>
        <taxon>Pentapetalae</taxon>
        <taxon>asterids</taxon>
        <taxon>lamiids</taxon>
        <taxon>Solanales</taxon>
        <taxon>Solanaceae</taxon>
        <taxon>Solanoideae</taxon>
        <taxon>Hyoscyameae</taxon>
        <taxon>Anisodus</taxon>
    </lineage>
</organism>
<reference evidence="2" key="1">
    <citation type="journal article" date="2023" name="Proc. Natl. Acad. Sci. U.S.A.">
        <title>Genomic and structural basis for evolution of tropane alkaloid biosynthesis.</title>
        <authorList>
            <person name="Wanga Y.-J."/>
            <person name="Taina T."/>
            <person name="Yua J.-Y."/>
            <person name="Lia J."/>
            <person name="Xua B."/>
            <person name="Chenc J."/>
            <person name="D'Auriad J.C."/>
            <person name="Huanga J.-P."/>
            <person name="Huanga S.-X."/>
        </authorList>
    </citation>
    <scope>NUCLEOTIDE SEQUENCE [LARGE SCALE GENOMIC DNA]</scope>
    <source>
        <strain evidence="2">cv. KIB-2019</strain>
    </source>
</reference>
<protein>
    <submittedName>
        <fullName evidence="1">Uncharacterized protein</fullName>
    </submittedName>
</protein>
<dbReference type="EMBL" id="JAJAGQ010000009">
    <property type="protein sequence ID" value="KAJ8554108.1"/>
    <property type="molecule type" value="Genomic_DNA"/>
</dbReference>
<dbReference type="Proteomes" id="UP001152561">
    <property type="component" value="Unassembled WGS sequence"/>
</dbReference>